<protein>
    <submittedName>
        <fullName evidence="1">(wild Malaysian banana) hypothetical protein</fullName>
    </submittedName>
</protein>
<accession>A0A8D7B1P0</accession>
<reference evidence="1" key="1">
    <citation type="submission" date="2021-03" db="EMBL/GenBank/DDBJ databases">
        <authorList>
            <consortium name="Genoscope - CEA"/>
            <person name="William W."/>
        </authorList>
    </citation>
    <scope>NUCLEOTIDE SEQUENCE</scope>
    <source>
        <strain evidence="1">Doubled-haploid Pahang</strain>
    </source>
</reference>
<evidence type="ECO:0000313" key="1">
    <source>
        <dbReference type="EMBL" id="CAG1860297.1"/>
    </source>
</evidence>
<proteinExistence type="predicted"/>
<organism evidence="1">
    <name type="scientific">Musa acuminata subsp. malaccensis</name>
    <name type="common">Wild banana</name>
    <name type="synonym">Musa malaccensis</name>
    <dbReference type="NCBI Taxonomy" id="214687"/>
    <lineage>
        <taxon>Eukaryota</taxon>
        <taxon>Viridiplantae</taxon>
        <taxon>Streptophyta</taxon>
        <taxon>Embryophyta</taxon>
        <taxon>Tracheophyta</taxon>
        <taxon>Spermatophyta</taxon>
        <taxon>Magnoliopsida</taxon>
        <taxon>Liliopsida</taxon>
        <taxon>Zingiberales</taxon>
        <taxon>Musaceae</taxon>
        <taxon>Musa</taxon>
    </lineage>
</organism>
<dbReference type="EMBL" id="HG996466">
    <property type="protein sequence ID" value="CAG1860297.1"/>
    <property type="molecule type" value="Genomic_DNA"/>
</dbReference>
<name>A0A8D7B1P0_MUSAM</name>
<dbReference type="AlphaFoldDB" id="A0A8D7B1P0"/>
<feature type="non-terminal residue" evidence="1">
    <location>
        <position position="1"/>
    </location>
</feature>
<sequence>LEIYVCWHSSLPSPFRAYMKENPISLDREYLNRTNWPL</sequence>
<gene>
    <name evidence="1" type="ORF">GSMUA_96010.1</name>
</gene>